<dbReference type="Proteomes" id="UP001216907">
    <property type="component" value="Unassembled WGS sequence"/>
</dbReference>
<gene>
    <name evidence="2" type="ORF">PZE19_15960</name>
</gene>
<name>A0ABT6FCL4_9BACT</name>
<feature type="compositionally biased region" description="Low complexity" evidence="1">
    <location>
        <begin position="49"/>
        <end position="61"/>
    </location>
</feature>
<evidence type="ECO:0000256" key="1">
    <source>
        <dbReference type="SAM" id="MobiDB-lite"/>
    </source>
</evidence>
<sequence length="61" mass="6827">MRSLHHGPSPVRQGPHVHAETLPPEQVQALDRRRTLDQQQRAYQGMHTPSPNSGSGRRPPS</sequence>
<protein>
    <submittedName>
        <fullName evidence="2">Uncharacterized protein</fullName>
    </submittedName>
</protein>
<proteinExistence type="predicted"/>
<dbReference type="RefSeq" id="WP_277861630.1">
    <property type="nucleotide sequence ID" value="NZ_JARRAG010000002.1"/>
</dbReference>
<comment type="caution">
    <text evidence="2">The sequence shown here is derived from an EMBL/GenBank/DDBJ whole genome shotgun (WGS) entry which is preliminary data.</text>
</comment>
<accession>A0ABT6FCL4</accession>
<feature type="region of interest" description="Disordered" evidence="1">
    <location>
        <begin position="1"/>
        <end position="61"/>
    </location>
</feature>
<reference evidence="2 3" key="1">
    <citation type="submission" date="2023-03" db="EMBL/GenBank/DDBJ databases">
        <title>Paludisphaera mucosa sp. nov. a novel planctomycete from northern fen.</title>
        <authorList>
            <person name="Ivanova A."/>
        </authorList>
    </citation>
    <scope>NUCLEOTIDE SEQUENCE [LARGE SCALE GENOMIC DNA]</scope>
    <source>
        <strain evidence="2 3">Pla2</strain>
    </source>
</reference>
<evidence type="ECO:0000313" key="3">
    <source>
        <dbReference type="Proteomes" id="UP001216907"/>
    </source>
</evidence>
<organism evidence="2 3">
    <name type="scientific">Paludisphaera mucosa</name>
    <dbReference type="NCBI Taxonomy" id="3030827"/>
    <lineage>
        <taxon>Bacteria</taxon>
        <taxon>Pseudomonadati</taxon>
        <taxon>Planctomycetota</taxon>
        <taxon>Planctomycetia</taxon>
        <taxon>Isosphaerales</taxon>
        <taxon>Isosphaeraceae</taxon>
        <taxon>Paludisphaera</taxon>
    </lineage>
</organism>
<evidence type="ECO:0000313" key="2">
    <source>
        <dbReference type="EMBL" id="MDG3005285.1"/>
    </source>
</evidence>
<dbReference type="EMBL" id="JARRAG010000002">
    <property type="protein sequence ID" value="MDG3005285.1"/>
    <property type="molecule type" value="Genomic_DNA"/>
</dbReference>
<keyword evidence="3" id="KW-1185">Reference proteome</keyword>